<dbReference type="Pfam" id="PF02517">
    <property type="entry name" value="Rce1-like"/>
    <property type="match status" value="1"/>
</dbReference>
<reference evidence="3 4" key="2">
    <citation type="journal article" date="2020" name="Cell Rep.">
        <title>Acquisition and Adaptation of Ultra-small Parasitic Reduced Genome Bacteria to Mammalian Hosts.</title>
        <authorList>
            <person name="McLean J.S."/>
            <person name="Bor B."/>
            <person name="Kerns K.A."/>
            <person name="Liu Q."/>
            <person name="To T.T."/>
            <person name="Solden L."/>
            <person name="Hendrickson E.L."/>
            <person name="Wrighton K."/>
            <person name="Shi W."/>
            <person name="He X."/>
        </authorList>
    </citation>
    <scope>NUCLEOTIDE SEQUENCE [LARGE SCALE GENOMIC DNA]</scope>
    <source>
        <strain evidence="3 4">TM7_CMJM_G6_1_HOT_870</strain>
    </source>
</reference>
<proteinExistence type="predicted"/>
<evidence type="ECO:0000256" key="1">
    <source>
        <dbReference type="SAM" id="Phobius"/>
    </source>
</evidence>
<name>A0ABY0FI79_9BACT</name>
<dbReference type="InterPro" id="IPR052710">
    <property type="entry name" value="CAAX_protease"/>
</dbReference>
<dbReference type="Proteomes" id="UP001190925">
    <property type="component" value="Unassembled WGS sequence"/>
</dbReference>
<feature type="transmembrane region" description="Helical" evidence="1">
    <location>
        <begin position="301"/>
        <end position="320"/>
    </location>
</feature>
<protein>
    <recommendedName>
        <fullName evidence="2">CAAX prenyl protease 2/Lysostaphin resistance protein A-like domain-containing protein</fullName>
    </recommendedName>
</protein>
<comment type="caution">
    <text evidence="3">The sequence shown here is derived from an EMBL/GenBank/DDBJ whole genome shotgun (WGS) entry which is preliminary data.</text>
</comment>
<dbReference type="PANTHER" id="PTHR36435:SF1">
    <property type="entry name" value="CAAX AMINO TERMINAL PROTEASE FAMILY PROTEIN"/>
    <property type="match status" value="1"/>
</dbReference>
<keyword evidence="1" id="KW-0812">Transmembrane</keyword>
<dbReference type="PANTHER" id="PTHR36435">
    <property type="entry name" value="SLR1288 PROTEIN"/>
    <property type="match status" value="1"/>
</dbReference>
<organism evidence="3 4">
    <name type="scientific">Candidatus Nanogingivalis gingivitcus</name>
    <dbReference type="NCBI Taxonomy" id="2171992"/>
    <lineage>
        <taxon>Bacteria</taxon>
        <taxon>Candidatus Saccharimonadota</taxon>
        <taxon>Candidatus Nanosyncoccalia</taxon>
        <taxon>Candidatus Nanogingivales</taxon>
        <taxon>Candidatus Nanogingivalaceae</taxon>
        <taxon>Candidatus Nanogingivalis</taxon>
    </lineage>
</organism>
<feature type="domain" description="CAAX prenyl protease 2/Lysostaphin resistance protein A-like" evidence="2">
    <location>
        <begin position="218"/>
        <end position="305"/>
    </location>
</feature>
<feature type="transmembrane region" description="Helical" evidence="1">
    <location>
        <begin position="91"/>
        <end position="114"/>
    </location>
</feature>
<feature type="transmembrane region" description="Helical" evidence="1">
    <location>
        <begin position="14"/>
        <end position="38"/>
    </location>
</feature>
<gene>
    <name evidence="3" type="ORF">G6CMJM_00308</name>
</gene>
<dbReference type="InterPro" id="IPR003675">
    <property type="entry name" value="Rce1/LyrA-like_dom"/>
</dbReference>
<keyword evidence="4" id="KW-1185">Reference proteome</keyword>
<feature type="transmembrane region" description="Helical" evidence="1">
    <location>
        <begin position="169"/>
        <end position="197"/>
    </location>
</feature>
<feature type="transmembrane region" description="Helical" evidence="1">
    <location>
        <begin position="217"/>
        <end position="237"/>
    </location>
</feature>
<evidence type="ECO:0000259" key="2">
    <source>
        <dbReference type="Pfam" id="PF02517"/>
    </source>
</evidence>
<feature type="transmembrane region" description="Helical" evidence="1">
    <location>
        <begin position="126"/>
        <end position="148"/>
    </location>
</feature>
<accession>A0ABY0FI79</accession>
<sequence>MKNKIGINKTQDKITSLITVLTVAYVFHSIIFLLVNLIPLTNKISWLENHYILLLPIYLIVIFALAYLFCKKVNFKLLVKNKIIRFLLYPATTIIAYYFARFLVRLFFVILFVGDTTKINSIMNNNVVVAVYSAVFFLIMLAILYLVPTKLTGVKITKKEIGLVGLPKWSDIGVAFVGLLAALLVSGILMLIVQAVVPNFNINQAQNVGYSSNHNPLMMIIAFLMLSVVTPLCEEVIFRGVLYSQVRKISIYGSMFITSIVFAYAHGQLNVAVTTFAMSMIMCYIREYVTETLWAPIFLHSLKNGIAFMFLFIFPNLMLLNG</sequence>
<feature type="transmembrane region" description="Helical" evidence="1">
    <location>
        <begin position="249"/>
        <end position="265"/>
    </location>
</feature>
<evidence type="ECO:0000313" key="4">
    <source>
        <dbReference type="Proteomes" id="UP001190925"/>
    </source>
</evidence>
<reference evidence="3 4" key="1">
    <citation type="journal article" date="2018" name="bioRxiv">
        <title>Evidence of independent acquisition and adaption of ultra-small bacteria to human hosts across the highly diverse yet reduced genomes of the phylum Saccharibacteria.</title>
        <authorList>
            <person name="McLean J.S."/>
            <person name="Bor B."/>
            <person name="To T.T."/>
            <person name="Liu Q."/>
            <person name="Kearns K.A."/>
            <person name="Solden L.M."/>
            <person name="Wrighton K.C."/>
            <person name="He X."/>
            <person name="Shi W."/>
        </authorList>
    </citation>
    <scope>NUCLEOTIDE SEQUENCE [LARGE SCALE GENOMIC DNA]</scope>
    <source>
        <strain evidence="3 4">TM7_CMJM_G6_1_HOT_870</strain>
    </source>
</reference>
<keyword evidence="1" id="KW-0472">Membrane</keyword>
<feature type="transmembrane region" description="Helical" evidence="1">
    <location>
        <begin position="50"/>
        <end position="70"/>
    </location>
</feature>
<dbReference type="EMBL" id="PRLK01000004">
    <property type="protein sequence ID" value="RYC72659.1"/>
    <property type="molecule type" value="Genomic_DNA"/>
</dbReference>
<evidence type="ECO:0000313" key="3">
    <source>
        <dbReference type="EMBL" id="RYC72659.1"/>
    </source>
</evidence>
<dbReference type="RefSeq" id="WP_129718724.1">
    <property type="nucleotide sequence ID" value="NZ_PRLK01000004.1"/>
</dbReference>
<keyword evidence="1" id="KW-1133">Transmembrane helix</keyword>